<name>A0ABY2IEG4_9MICO</name>
<evidence type="ECO:0000313" key="3">
    <source>
        <dbReference type="Proteomes" id="UP000297608"/>
    </source>
</evidence>
<organism evidence="2 3">
    <name type="scientific">Cryobacterium algoricola</name>
    <dbReference type="NCBI Taxonomy" id="1259183"/>
    <lineage>
        <taxon>Bacteria</taxon>
        <taxon>Bacillati</taxon>
        <taxon>Actinomycetota</taxon>
        <taxon>Actinomycetes</taxon>
        <taxon>Micrococcales</taxon>
        <taxon>Microbacteriaceae</taxon>
        <taxon>Cryobacterium</taxon>
    </lineage>
</organism>
<dbReference type="EMBL" id="SOFG01000015">
    <property type="protein sequence ID" value="TFB86250.1"/>
    <property type="molecule type" value="Genomic_DNA"/>
</dbReference>
<accession>A0ABY2IEG4</accession>
<sequence>MTRQPKNGTNDPGTPGDKASGEHGLLGAVSWLNRTLLPWIGPPPLGPYTTETTEQKQAERAEATCPICGELMSRHEIDRSGERTQIHHPAPEAP</sequence>
<feature type="compositionally biased region" description="Basic and acidic residues" evidence="1">
    <location>
        <begin position="72"/>
        <end position="85"/>
    </location>
</feature>
<protein>
    <submittedName>
        <fullName evidence="2">Uncharacterized protein</fullName>
    </submittedName>
</protein>
<keyword evidence="3" id="KW-1185">Reference proteome</keyword>
<feature type="region of interest" description="Disordered" evidence="1">
    <location>
        <begin position="1"/>
        <end position="25"/>
    </location>
</feature>
<evidence type="ECO:0000256" key="1">
    <source>
        <dbReference type="SAM" id="MobiDB-lite"/>
    </source>
</evidence>
<reference evidence="2 3" key="1">
    <citation type="submission" date="2019-03" db="EMBL/GenBank/DDBJ databases">
        <title>Genomics of glacier-inhabiting Cryobacterium strains.</title>
        <authorList>
            <person name="Liu Q."/>
            <person name="Xin Y.-H."/>
        </authorList>
    </citation>
    <scope>NUCLEOTIDE SEQUENCE [LARGE SCALE GENOMIC DNA]</scope>
    <source>
        <strain evidence="2 3">MDB2-B</strain>
    </source>
</reference>
<feature type="compositionally biased region" description="Basic and acidic residues" evidence="1">
    <location>
        <begin position="53"/>
        <end position="62"/>
    </location>
</feature>
<proteinExistence type="predicted"/>
<dbReference type="RefSeq" id="WP_134535086.1">
    <property type="nucleotide sequence ID" value="NZ_SOFG01000015.1"/>
</dbReference>
<feature type="region of interest" description="Disordered" evidence="1">
    <location>
        <begin position="41"/>
        <end position="94"/>
    </location>
</feature>
<dbReference type="Proteomes" id="UP000297608">
    <property type="component" value="Unassembled WGS sequence"/>
</dbReference>
<comment type="caution">
    <text evidence="2">The sequence shown here is derived from an EMBL/GenBank/DDBJ whole genome shotgun (WGS) entry which is preliminary data.</text>
</comment>
<feature type="compositionally biased region" description="Polar residues" evidence="1">
    <location>
        <begin position="1"/>
        <end position="12"/>
    </location>
</feature>
<evidence type="ECO:0000313" key="2">
    <source>
        <dbReference type="EMBL" id="TFB86250.1"/>
    </source>
</evidence>
<gene>
    <name evidence="2" type="ORF">E3O44_12405</name>
</gene>